<gene>
    <name evidence="1" type="ORF">AALO17_15240</name>
</gene>
<dbReference type="GeneID" id="78479310"/>
<dbReference type="KEGG" id="fro:AALO17_15240"/>
<keyword evidence="2" id="KW-1185">Reference proteome</keyword>
<reference evidence="1 2" key="1">
    <citation type="journal article" date="2016" name="Gut Pathog.">
        <title>Whole genome sequencing of "Faecalibaculum rodentium" ALO17, isolated from C57BL/6J laboratory mouse feces.</title>
        <authorList>
            <person name="Lim S."/>
            <person name="Chang D.H."/>
            <person name="Ahn S."/>
            <person name="Kim B.C."/>
        </authorList>
    </citation>
    <scope>NUCLEOTIDE SEQUENCE [LARGE SCALE GENOMIC DNA]</scope>
    <source>
        <strain evidence="1 2">Alo17</strain>
    </source>
</reference>
<name>A0A140DVI1_9FIRM</name>
<evidence type="ECO:0000313" key="1">
    <source>
        <dbReference type="EMBL" id="AMK54658.1"/>
    </source>
</evidence>
<proteinExistence type="predicted"/>
<dbReference type="AlphaFoldDB" id="A0A140DVI1"/>
<protein>
    <submittedName>
        <fullName evidence="1">Uncharacterized protein</fullName>
    </submittedName>
</protein>
<accession>A0A140DVI1</accession>
<dbReference type="EMBL" id="CP011391">
    <property type="protein sequence ID" value="AMK54658.1"/>
    <property type="molecule type" value="Genomic_DNA"/>
</dbReference>
<sequence length="58" mass="6763">MKTEIGRQRAVIARLHHELYQAKIHGSSLAKIEKLRRRMMAEEKKLNMMIFAAQVKGD</sequence>
<dbReference type="STRING" id="1702221.AALO17_15240"/>
<organism evidence="1 2">
    <name type="scientific">Faecalibaculum rodentium</name>
    <dbReference type="NCBI Taxonomy" id="1702221"/>
    <lineage>
        <taxon>Bacteria</taxon>
        <taxon>Bacillati</taxon>
        <taxon>Bacillota</taxon>
        <taxon>Erysipelotrichia</taxon>
        <taxon>Erysipelotrichales</taxon>
        <taxon>Erysipelotrichaceae</taxon>
        <taxon>Faecalibaculum</taxon>
    </lineage>
</organism>
<dbReference type="RefSeq" id="WP_158507751.1">
    <property type="nucleotide sequence ID" value="NZ_CP011391.1"/>
</dbReference>
<evidence type="ECO:0000313" key="2">
    <source>
        <dbReference type="Proteomes" id="UP000069771"/>
    </source>
</evidence>
<dbReference type="Proteomes" id="UP000069771">
    <property type="component" value="Chromosome"/>
</dbReference>